<accession>A0A084AEX2</accession>
<gene>
    <name evidence="7" type="ORF">S7711_10025</name>
</gene>
<evidence type="ECO:0000259" key="6">
    <source>
        <dbReference type="PROSITE" id="PS51212"/>
    </source>
</evidence>
<reference evidence="7 8" key="1">
    <citation type="journal article" date="2014" name="BMC Genomics">
        <title>Comparative genome sequencing reveals chemotype-specific gene clusters in the toxigenic black mold Stachybotrys.</title>
        <authorList>
            <person name="Semeiks J."/>
            <person name="Borek D."/>
            <person name="Otwinowski Z."/>
            <person name="Grishin N.V."/>
        </authorList>
    </citation>
    <scope>NUCLEOTIDE SEQUENCE [LARGE SCALE GENOMIC DNA]</scope>
    <source>
        <strain evidence="8">CBS 109288 / IBT 7711</strain>
    </source>
</reference>
<organism evidence="7 8">
    <name type="scientific">Stachybotrys chartarum (strain CBS 109288 / IBT 7711)</name>
    <name type="common">Toxic black mold</name>
    <name type="synonym">Stilbospora chartarum</name>
    <dbReference type="NCBI Taxonomy" id="1280523"/>
    <lineage>
        <taxon>Eukaryota</taxon>
        <taxon>Fungi</taxon>
        <taxon>Dikarya</taxon>
        <taxon>Ascomycota</taxon>
        <taxon>Pezizomycotina</taxon>
        <taxon>Sordariomycetes</taxon>
        <taxon>Hypocreomycetidae</taxon>
        <taxon>Hypocreales</taxon>
        <taxon>Stachybotryaceae</taxon>
        <taxon>Stachybotrys</taxon>
    </lineage>
</organism>
<proteinExistence type="inferred from homology"/>
<dbReference type="GO" id="GO:0004301">
    <property type="term" value="F:epoxide hydrolase activity"/>
    <property type="evidence" value="ECO:0007669"/>
    <property type="project" value="TreeGrafter"/>
</dbReference>
<sequence length="589" mass="64803">MLTHCLWLLAATGYAACTPSALGGNLNFDFPDSTSPVPFDISVTPEVVDFAKGRASTFRNSYGIHPEWTNEGALSQEMAALAKYWAEEYDWPTVQDKINRLEHFATTVPGNRNYSSPIPIHFIYQRSTNESAVPLLLLHGWSSTHLEWTEIIEPLTEAFHIIAPDLPGFGFSPAPSQPGLGPREMGIAFDAMMKQLGYNTYGLVITDLGYFIGSWMAIDVANSVIGLFTDFVLIFPTDTDRKRQQNNQTTPEEDAYILAIDSFTDTHSAYSIVQGQKPLALSYAMADSPVGFAAWLWDLKYAGSDGYDYSYQEIITDSFLLWIQEPYTSMRAYIEFFLQPENMAFPKSSLPAAVTEWGSENGPFPDLTAFGLAPLDWAERVHTVNFFRQHTFGGHFPALSEPDLRYWNITALEFSRWNPSVGQNCQPWIAASYCVAPLERVPSSATTSQTTTTTKTTATTSTHTLGPSPISWTARGCYLDGVANEPVLERRISSQGGDAALTITKCKDSCYKSFFVFAGVRAGNECHCGSYVAGEWALNATECNAPCSGNRTETCGGTGRLNVFKALESEAIPTTSSRTGAIQTTTATR</sequence>
<evidence type="ECO:0000256" key="4">
    <source>
        <dbReference type="SAM" id="MobiDB-lite"/>
    </source>
</evidence>
<feature type="compositionally biased region" description="Low complexity" evidence="4">
    <location>
        <begin position="445"/>
        <end position="464"/>
    </location>
</feature>
<evidence type="ECO:0000256" key="3">
    <source>
        <dbReference type="ARBA" id="ARBA00022801"/>
    </source>
</evidence>
<keyword evidence="8" id="KW-1185">Reference proteome</keyword>
<feature type="domain" description="WSC" evidence="6">
    <location>
        <begin position="471"/>
        <end position="567"/>
    </location>
</feature>
<keyword evidence="3" id="KW-0378">Hydrolase</keyword>
<dbReference type="HOGENOM" id="CLU_019414_0_2_1"/>
<dbReference type="Proteomes" id="UP000028045">
    <property type="component" value="Unassembled WGS sequence"/>
</dbReference>
<dbReference type="PANTHER" id="PTHR21661">
    <property type="entry name" value="EPOXIDE HYDROLASE 1-RELATED"/>
    <property type="match status" value="1"/>
</dbReference>
<dbReference type="SMART" id="SM00321">
    <property type="entry name" value="WSC"/>
    <property type="match status" value="1"/>
</dbReference>
<dbReference type="PROSITE" id="PS51212">
    <property type="entry name" value="WSC"/>
    <property type="match status" value="1"/>
</dbReference>
<evidence type="ECO:0000256" key="5">
    <source>
        <dbReference type="SAM" id="SignalP"/>
    </source>
</evidence>
<keyword evidence="5" id="KW-0732">Signal</keyword>
<dbReference type="InterPro" id="IPR010497">
    <property type="entry name" value="Epoxide_hydro_N"/>
</dbReference>
<evidence type="ECO:0000256" key="2">
    <source>
        <dbReference type="ARBA" id="ARBA00022797"/>
    </source>
</evidence>
<name>A0A084AEX2_STACB</name>
<dbReference type="OrthoDB" id="6431331at2759"/>
<dbReference type="EMBL" id="KL649653">
    <property type="protein sequence ID" value="KEY63851.1"/>
    <property type="molecule type" value="Genomic_DNA"/>
</dbReference>
<dbReference type="SUPFAM" id="SSF53474">
    <property type="entry name" value="alpha/beta-Hydrolases"/>
    <property type="match status" value="1"/>
</dbReference>
<feature type="region of interest" description="Disordered" evidence="4">
    <location>
        <begin position="445"/>
        <end position="465"/>
    </location>
</feature>
<comment type="similarity">
    <text evidence="1">Belongs to the peptidase S33 family.</text>
</comment>
<dbReference type="Pfam" id="PF01822">
    <property type="entry name" value="WSC"/>
    <property type="match status" value="1"/>
</dbReference>
<keyword evidence="2" id="KW-0058">Aromatic hydrocarbons catabolism</keyword>
<dbReference type="GO" id="GO:0097176">
    <property type="term" value="P:epoxide metabolic process"/>
    <property type="evidence" value="ECO:0007669"/>
    <property type="project" value="TreeGrafter"/>
</dbReference>
<evidence type="ECO:0000256" key="1">
    <source>
        <dbReference type="ARBA" id="ARBA00010088"/>
    </source>
</evidence>
<evidence type="ECO:0000313" key="7">
    <source>
        <dbReference type="EMBL" id="KEY63851.1"/>
    </source>
</evidence>
<feature type="chain" id="PRO_5001770824" description="WSC domain-containing protein" evidence="5">
    <location>
        <begin position="18"/>
        <end position="589"/>
    </location>
</feature>
<dbReference type="InterPro" id="IPR029058">
    <property type="entry name" value="AB_hydrolase_fold"/>
</dbReference>
<feature type="signal peptide" evidence="5">
    <location>
        <begin position="1"/>
        <end position="17"/>
    </location>
</feature>
<dbReference type="Gene3D" id="3.40.50.1820">
    <property type="entry name" value="alpha/beta hydrolase"/>
    <property type="match status" value="1"/>
</dbReference>
<evidence type="ECO:0000313" key="8">
    <source>
        <dbReference type="Proteomes" id="UP000028045"/>
    </source>
</evidence>
<dbReference type="AlphaFoldDB" id="A0A084AEX2"/>
<protein>
    <recommendedName>
        <fullName evidence="6">WSC domain-containing protein</fullName>
    </recommendedName>
</protein>
<dbReference type="PANTHER" id="PTHR21661:SF35">
    <property type="entry name" value="EPOXIDE HYDROLASE"/>
    <property type="match status" value="1"/>
</dbReference>
<dbReference type="Pfam" id="PF06441">
    <property type="entry name" value="EHN"/>
    <property type="match status" value="1"/>
</dbReference>
<dbReference type="InterPro" id="IPR002889">
    <property type="entry name" value="WSC_carb-bd"/>
</dbReference>